<dbReference type="InterPro" id="IPR009028">
    <property type="entry name" value="Coatomer/calthrin_app_sub_C"/>
</dbReference>
<dbReference type="SUPFAM" id="SSF55711">
    <property type="entry name" value="Subdomain of clathrin and coatomer appendage domain"/>
    <property type="match status" value="1"/>
</dbReference>
<dbReference type="Gene3D" id="3.30.310.10">
    <property type="entry name" value="TATA-Binding Protein"/>
    <property type="match status" value="1"/>
</dbReference>
<dbReference type="GO" id="GO:0030131">
    <property type="term" value="C:clathrin adaptor complex"/>
    <property type="evidence" value="ECO:0007669"/>
    <property type="project" value="InterPro"/>
</dbReference>
<evidence type="ECO:0000259" key="2">
    <source>
        <dbReference type="SMART" id="SM01020"/>
    </source>
</evidence>
<dbReference type="Pfam" id="PF09066">
    <property type="entry name" value="B2-adapt-app_C"/>
    <property type="match status" value="1"/>
</dbReference>
<feature type="region of interest" description="Disordered" evidence="1">
    <location>
        <begin position="1"/>
        <end position="37"/>
    </location>
</feature>
<feature type="compositionally biased region" description="Low complexity" evidence="1">
    <location>
        <begin position="12"/>
        <end position="23"/>
    </location>
</feature>
<dbReference type="AlphaFoldDB" id="A0AAW2SNB2"/>
<accession>A0AAW2SNB2</accession>
<evidence type="ECO:0000256" key="1">
    <source>
        <dbReference type="SAM" id="MobiDB-lite"/>
    </source>
</evidence>
<organism evidence="3">
    <name type="scientific">Sesamum latifolium</name>
    <dbReference type="NCBI Taxonomy" id="2727402"/>
    <lineage>
        <taxon>Eukaryota</taxon>
        <taxon>Viridiplantae</taxon>
        <taxon>Streptophyta</taxon>
        <taxon>Embryophyta</taxon>
        <taxon>Tracheophyta</taxon>
        <taxon>Spermatophyta</taxon>
        <taxon>Magnoliopsida</taxon>
        <taxon>eudicotyledons</taxon>
        <taxon>Gunneridae</taxon>
        <taxon>Pentapetalae</taxon>
        <taxon>asterids</taxon>
        <taxon>lamiids</taxon>
        <taxon>Lamiales</taxon>
        <taxon>Pedaliaceae</taxon>
        <taxon>Sesamum</taxon>
    </lineage>
</organism>
<gene>
    <name evidence="3" type="ORF">Slati_4323200</name>
</gene>
<name>A0AAW2SNB2_9LAMI</name>
<sequence>MGEGNSESPYHATNTAASSPATTYDNNNPSVDQPASPAGPPLQFYQGLLQGLQVKVYKSVLKEKMASILQHVLENYTQIPLDGFMIQFNKNTFGLAAGGPLQVAVKNSQQPVWYFSDKISLLVFFARMEEWRSFLETWKSLPDSNEISKDFPAIVVDSVEATLDRLAASNMFFIARRKHINQEVLYLSAKIPRGVPFLIELTAAIGVPGLKCAVKSPNTDLAPLFFEAIETLLKSH</sequence>
<dbReference type="GO" id="GO:0006886">
    <property type="term" value="P:intracellular protein transport"/>
    <property type="evidence" value="ECO:0007669"/>
    <property type="project" value="InterPro"/>
</dbReference>
<reference evidence="3" key="1">
    <citation type="submission" date="2020-06" db="EMBL/GenBank/DDBJ databases">
        <authorList>
            <person name="Li T."/>
            <person name="Hu X."/>
            <person name="Zhang T."/>
            <person name="Song X."/>
            <person name="Zhang H."/>
            <person name="Dai N."/>
            <person name="Sheng W."/>
            <person name="Hou X."/>
            <person name="Wei L."/>
        </authorList>
    </citation>
    <scope>NUCLEOTIDE SEQUENCE</scope>
    <source>
        <strain evidence="3">KEN1</strain>
        <tissue evidence="3">Leaf</tissue>
    </source>
</reference>
<dbReference type="Gene3D" id="2.60.40.1150">
    <property type="match status" value="1"/>
</dbReference>
<dbReference type="GO" id="GO:0016192">
    <property type="term" value="P:vesicle-mediated transport"/>
    <property type="evidence" value="ECO:0007669"/>
    <property type="project" value="InterPro"/>
</dbReference>
<dbReference type="EMBL" id="JACGWN010000016">
    <property type="protein sequence ID" value="KAL0393570.1"/>
    <property type="molecule type" value="Genomic_DNA"/>
</dbReference>
<dbReference type="FunFam" id="3.30.310.10:FF:000012">
    <property type="entry name" value="Beta-adaptin-like protein"/>
    <property type="match status" value="1"/>
</dbReference>
<proteinExistence type="predicted"/>
<dbReference type="InterPro" id="IPR013041">
    <property type="entry name" value="Clathrin_app_Ig-like_sf"/>
</dbReference>
<protein>
    <submittedName>
        <fullName evidence="3">Beta-adaptin-like protein C</fullName>
    </submittedName>
</protein>
<feature type="compositionally biased region" description="Polar residues" evidence="1">
    <location>
        <begin position="24"/>
        <end position="33"/>
    </location>
</feature>
<dbReference type="InterPro" id="IPR015151">
    <property type="entry name" value="B-adaptin_app_sub_C"/>
</dbReference>
<dbReference type="InterPro" id="IPR012295">
    <property type="entry name" value="TBP_dom_sf"/>
</dbReference>
<feature type="domain" description="Beta-adaptin appendage C-terminal subdomain" evidence="2">
    <location>
        <begin position="122"/>
        <end position="234"/>
    </location>
</feature>
<evidence type="ECO:0000313" key="3">
    <source>
        <dbReference type="EMBL" id="KAL0393570.1"/>
    </source>
</evidence>
<reference evidence="3" key="2">
    <citation type="journal article" date="2024" name="Plant">
        <title>Genomic evolution and insights into agronomic trait innovations of Sesamum species.</title>
        <authorList>
            <person name="Miao H."/>
            <person name="Wang L."/>
            <person name="Qu L."/>
            <person name="Liu H."/>
            <person name="Sun Y."/>
            <person name="Le M."/>
            <person name="Wang Q."/>
            <person name="Wei S."/>
            <person name="Zheng Y."/>
            <person name="Lin W."/>
            <person name="Duan Y."/>
            <person name="Cao H."/>
            <person name="Xiong S."/>
            <person name="Wang X."/>
            <person name="Wei L."/>
            <person name="Li C."/>
            <person name="Ma Q."/>
            <person name="Ju M."/>
            <person name="Zhao R."/>
            <person name="Li G."/>
            <person name="Mu C."/>
            <person name="Tian Q."/>
            <person name="Mei H."/>
            <person name="Zhang T."/>
            <person name="Gao T."/>
            <person name="Zhang H."/>
        </authorList>
    </citation>
    <scope>NUCLEOTIDE SEQUENCE</scope>
    <source>
        <strain evidence="3">KEN1</strain>
    </source>
</reference>
<comment type="caution">
    <text evidence="3">The sequence shown here is derived from an EMBL/GenBank/DDBJ whole genome shotgun (WGS) entry which is preliminary data.</text>
</comment>
<dbReference type="SMART" id="SM01020">
    <property type="entry name" value="B2-adapt-app_C"/>
    <property type="match status" value="1"/>
</dbReference>
<dbReference type="SUPFAM" id="SSF49348">
    <property type="entry name" value="Clathrin adaptor appendage domain"/>
    <property type="match status" value="1"/>
</dbReference>
<dbReference type="InterPro" id="IPR013037">
    <property type="entry name" value="Clathrin_b-adaptin_app_Ig-like"/>
</dbReference>